<evidence type="ECO:0000313" key="4">
    <source>
        <dbReference type="Proteomes" id="UP001195724"/>
    </source>
</evidence>
<feature type="transmembrane region" description="Helical" evidence="1">
    <location>
        <begin position="12"/>
        <end position="33"/>
    </location>
</feature>
<keyword evidence="1" id="KW-0472">Membrane</keyword>
<dbReference type="Proteomes" id="UP001195724">
    <property type="component" value="Unassembled WGS sequence"/>
</dbReference>
<dbReference type="RefSeq" id="WP_204841785.1">
    <property type="nucleotide sequence ID" value="NZ_JAFBCL010000001.1"/>
</dbReference>
<reference evidence="3 4" key="1">
    <citation type="submission" date="2021-01" db="EMBL/GenBank/DDBJ databases">
        <title>Sequencing the genomes of 1000 actinobacteria strains.</title>
        <authorList>
            <person name="Klenk H.-P."/>
        </authorList>
    </citation>
    <scope>NUCLEOTIDE SEQUENCE [LARGE SCALE GENOMIC DNA]</scope>
    <source>
        <strain evidence="3 4">DSM 44581</strain>
    </source>
</reference>
<proteinExistence type="predicted"/>
<organism evidence="3 4">
    <name type="scientific">Saccharothrix algeriensis</name>
    <dbReference type="NCBI Taxonomy" id="173560"/>
    <lineage>
        <taxon>Bacteria</taxon>
        <taxon>Bacillati</taxon>
        <taxon>Actinomycetota</taxon>
        <taxon>Actinomycetes</taxon>
        <taxon>Pseudonocardiales</taxon>
        <taxon>Pseudonocardiaceae</taxon>
        <taxon>Saccharothrix</taxon>
    </lineage>
</organism>
<evidence type="ECO:0000256" key="1">
    <source>
        <dbReference type="SAM" id="Phobius"/>
    </source>
</evidence>
<keyword evidence="4" id="KW-1185">Reference proteome</keyword>
<dbReference type="EMBL" id="JAFBCL010000001">
    <property type="protein sequence ID" value="MBM7810867.1"/>
    <property type="molecule type" value="Genomic_DNA"/>
</dbReference>
<accession>A0ABS2S3Q1</accession>
<protein>
    <recommendedName>
        <fullName evidence="2">DUF6542 domain-containing protein</fullName>
    </recommendedName>
</protein>
<feature type="transmembrane region" description="Helical" evidence="1">
    <location>
        <begin position="39"/>
        <end position="57"/>
    </location>
</feature>
<comment type="caution">
    <text evidence="3">The sequence shown here is derived from an EMBL/GenBank/DDBJ whole genome shotgun (WGS) entry which is preliminary data.</text>
</comment>
<keyword evidence="1" id="KW-0812">Transmembrane</keyword>
<keyword evidence="1" id="KW-1133">Transmembrane helix</keyword>
<dbReference type="InterPro" id="IPR046672">
    <property type="entry name" value="DUF6542"/>
</dbReference>
<gene>
    <name evidence="3" type="ORF">JOE68_001732</name>
</gene>
<feature type="domain" description="DUF6542" evidence="2">
    <location>
        <begin position="14"/>
        <end position="121"/>
    </location>
</feature>
<sequence length="140" mass="13404">MGAGGCVVDRISHLPSLAALGVSAVLTAAGAWVEGGRPGPVFGVFLVVGAIAAAAAVRPVGLWTVVPAPPVLCASAVVVVAAAGAGSLRELAVTAAPLVVRGFPSMAVAVGAGAVVAAVRVGGTWWQSRSSSTRRAGAGG</sequence>
<name>A0ABS2S3Q1_9PSEU</name>
<evidence type="ECO:0000313" key="3">
    <source>
        <dbReference type="EMBL" id="MBM7810867.1"/>
    </source>
</evidence>
<dbReference type="Pfam" id="PF20177">
    <property type="entry name" value="DUF6542"/>
    <property type="match status" value="1"/>
</dbReference>
<feature type="transmembrane region" description="Helical" evidence="1">
    <location>
        <begin position="64"/>
        <end position="86"/>
    </location>
</feature>
<evidence type="ECO:0000259" key="2">
    <source>
        <dbReference type="Pfam" id="PF20177"/>
    </source>
</evidence>
<feature type="transmembrane region" description="Helical" evidence="1">
    <location>
        <begin position="106"/>
        <end position="126"/>
    </location>
</feature>